<accession>A0A135NMG8</accession>
<sequence length="80" mass="9075">MKYVLVILASYTSAWYLVGTLIRGRLADIAEGLRHRPDAPPPGQYLREVEAHARRAHRHYSLFAGTLLALVLALLCFWLD</sequence>
<keyword evidence="5" id="KW-1185">Reference proteome</keyword>
<evidence type="ECO:0000313" key="2">
    <source>
        <dbReference type="EMBL" id="MBA6067348.1"/>
    </source>
</evidence>
<keyword evidence="1" id="KW-1133">Transmembrane helix</keyword>
<evidence type="ECO:0000313" key="3">
    <source>
        <dbReference type="EMBL" id="QZP24109.1"/>
    </source>
</evidence>
<organism evidence="2 4">
    <name type="scientific">Pseudomonas mosselii</name>
    <dbReference type="NCBI Taxonomy" id="78327"/>
    <lineage>
        <taxon>Bacteria</taxon>
        <taxon>Pseudomonadati</taxon>
        <taxon>Pseudomonadota</taxon>
        <taxon>Gammaproteobacteria</taxon>
        <taxon>Pseudomonadales</taxon>
        <taxon>Pseudomonadaceae</taxon>
        <taxon>Pseudomonas</taxon>
    </lineage>
</organism>
<proteinExistence type="predicted"/>
<evidence type="ECO:0000313" key="4">
    <source>
        <dbReference type="Proteomes" id="UP000541770"/>
    </source>
</evidence>
<feature type="transmembrane region" description="Helical" evidence="1">
    <location>
        <begin position="60"/>
        <end position="79"/>
    </location>
</feature>
<reference evidence="3 5" key="2">
    <citation type="submission" date="2021-08" db="EMBL/GenBank/DDBJ databases">
        <title>Bactericidal Effect of Pseudomonas oryziphila sp. nov., a novel Pseudomonas Species Against Xanthomonas oryzae Reduces Disease Severity of Bacterial Leaf Streak of Rice.</title>
        <authorList>
            <person name="Yang R."/>
            <person name="Li S."/>
            <person name="Li Y."/>
            <person name="Yan Y."/>
            <person name="Fang Y."/>
            <person name="Zou L."/>
            <person name="Chen G."/>
        </authorList>
    </citation>
    <scope>NUCLEOTIDE SEQUENCE [LARGE SCALE GENOMIC DNA]</scope>
    <source>
        <strain evidence="3 5">DSM 17497</strain>
    </source>
</reference>
<keyword evidence="1" id="KW-0472">Membrane</keyword>
<dbReference type="AlphaFoldDB" id="A0A135NMG8"/>
<dbReference type="Proteomes" id="UP000541770">
    <property type="component" value="Unassembled WGS sequence"/>
</dbReference>
<dbReference type="KEGG" id="pmol:CLJ08_24950"/>
<gene>
    <name evidence="2" type="ORF">H4C75_21650</name>
    <name evidence="3" type="ORF">K5H97_14750</name>
</gene>
<protein>
    <submittedName>
        <fullName evidence="2">Uncharacterized protein</fullName>
    </submittedName>
</protein>
<dbReference type="GeneID" id="58768573"/>
<dbReference type="STRING" id="1388763.O165_010440"/>
<dbReference type="RefSeq" id="WP_028688968.1">
    <property type="nucleotide sequence ID" value="NZ_BQIL01000039.1"/>
</dbReference>
<evidence type="ECO:0000313" key="5">
    <source>
        <dbReference type="Proteomes" id="UP000825591"/>
    </source>
</evidence>
<keyword evidence="1" id="KW-0812">Transmembrane</keyword>
<name>A0A135NMG8_9PSED</name>
<reference evidence="2 4" key="1">
    <citation type="submission" date="2020-07" db="EMBL/GenBank/DDBJ databases">
        <title>Diversity of carbapenemase encoding genes among Pseudomonas putida group clinical isolates in a tertiary Brazilian hospital.</title>
        <authorList>
            <person name="Alberto-Lei F."/>
            <person name="Nodari C.S."/>
            <person name="Streling A.P."/>
            <person name="Paulino J.T."/>
            <person name="Bessa-Neto F.O."/>
            <person name="Cayo R."/>
            <person name="Gales A.C."/>
        </authorList>
    </citation>
    <scope>NUCLEOTIDE SEQUENCE [LARGE SCALE GENOMIC DNA]</scope>
    <source>
        <strain evidence="2 4">14802</strain>
    </source>
</reference>
<dbReference type="EMBL" id="CP081966">
    <property type="protein sequence ID" value="QZP24109.1"/>
    <property type="molecule type" value="Genomic_DNA"/>
</dbReference>
<evidence type="ECO:0000256" key="1">
    <source>
        <dbReference type="SAM" id="Phobius"/>
    </source>
</evidence>
<dbReference type="Proteomes" id="UP000825591">
    <property type="component" value="Chromosome"/>
</dbReference>
<dbReference type="EMBL" id="JACGDE010000017">
    <property type="protein sequence ID" value="MBA6067348.1"/>
    <property type="molecule type" value="Genomic_DNA"/>
</dbReference>